<gene>
    <name evidence="1" type="ORF">JTY93_16890</name>
</gene>
<organism evidence="1 2">
    <name type="scientific">Pseudomonas hygromyciniae</name>
    <dbReference type="NCBI Taxonomy" id="2812000"/>
    <lineage>
        <taxon>Bacteria</taxon>
        <taxon>Pseudomonadati</taxon>
        <taxon>Pseudomonadota</taxon>
        <taxon>Gammaproteobacteria</taxon>
        <taxon>Pseudomonadales</taxon>
        <taxon>Pseudomonadaceae</taxon>
        <taxon>Pseudomonas</taxon>
    </lineage>
</organism>
<dbReference type="Proteomes" id="UP000663249">
    <property type="component" value="Chromosome"/>
</dbReference>
<protein>
    <recommendedName>
        <fullName evidence="3">Type III secretion effector protein</fullName>
    </recommendedName>
</protein>
<name>A0ABX7K6T0_9PSED</name>
<reference evidence="1 2" key="1">
    <citation type="submission" date="2021-02" db="EMBL/GenBank/DDBJ databases">
        <title>Genomic and phenotypic characterization of Pseudomonas hygromyciniae, a novel bacterial species discovered from a commercially purchased antibiotic vial.</title>
        <authorList>
            <person name="Turner T.L."/>
            <person name="Mitra S.D."/>
            <person name="Kochan T.J."/>
            <person name="Pincus N.B."/>
            <person name="Lebrun-Corbin M."/>
            <person name="Cheung B."/>
            <person name="Gatesy S.W."/>
            <person name="Afzal T."/>
            <person name="Ozer E.A."/>
            <person name="Hauser A.R."/>
        </authorList>
    </citation>
    <scope>NUCLEOTIDE SEQUENCE [LARGE SCALE GENOMIC DNA]</scope>
    <source>
        <strain evidence="1 2">SDM007</strain>
    </source>
</reference>
<evidence type="ECO:0000313" key="2">
    <source>
        <dbReference type="Proteomes" id="UP000663249"/>
    </source>
</evidence>
<evidence type="ECO:0008006" key="3">
    <source>
        <dbReference type="Google" id="ProtNLM"/>
    </source>
</evidence>
<accession>A0ABX7K6T0</accession>
<keyword evidence="2" id="KW-1185">Reference proteome</keyword>
<proteinExistence type="predicted"/>
<sequence>MAQQLLDNFQVFKDPRNPGHVTRQSLSNMAARPLTGNPAMDQNIRLAREILKRPELMSALDRDGRTGVLDDRFSWQNINDVVRSSNPLKFQDDKQLANTMFENFDKLKGWSWNQTIKIKDLRALAQRPLTGNSQRDQLILLAKEVVSRSSLLQKMDNIAGHPYDGRISRQTLHELKLS</sequence>
<evidence type="ECO:0000313" key="1">
    <source>
        <dbReference type="EMBL" id="QSB42333.1"/>
    </source>
</evidence>
<dbReference type="EMBL" id="CP070506">
    <property type="protein sequence ID" value="QSB42333.1"/>
    <property type="molecule type" value="Genomic_DNA"/>
</dbReference>